<dbReference type="OrthoDB" id="10334947at2759"/>
<evidence type="ECO:0000313" key="3">
    <source>
        <dbReference type="Proteomes" id="UP000239560"/>
    </source>
</evidence>
<reference evidence="2 3" key="1">
    <citation type="journal article" date="2018" name="Elife">
        <title>Functional genomics of lipid metabolism in the oleaginous yeast Rhodosporidium toruloides.</title>
        <authorList>
            <person name="Coradetti S.T."/>
            <person name="Pinel D."/>
            <person name="Geiselman G."/>
            <person name="Ito M."/>
            <person name="Mondo S."/>
            <person name="Reilly M.C."/>
            <person name="Cheng Y.F."/>
            <person name="Bauer S."/>
            <person name="Grigoriev I."/>
            <person name="Gladden J.M."/>
            <person name="Simmons B.A."/>
            <person name="Brem R."/>
            <person name="Arkin A.P."/>
            <person name="Skerker J.M."/>
        </authorList>
    </citation>
    <scope>NUCLEOTIDE SEQUENCE [LARGE SCALE GENOMIC DNA]</scope>
    <source>
        <strain evidence="2 3">NBRC 0880</strain>
    </source>
</reference>
<evidence type="ECO:0000256" key="1">
    <source>
        <dbReference type="SAM" id="MobiDB-lite"/>
    </source>
</evidence>
<name>A0A2T0AHX5_RHOTO</name>
<sequence length="583" mass="65665">MTSTGEPPTAPTNAPDGDAPSSQIKQRAFRLLDDDCSFYHEYWLETWGKPAGLVVGGIGLVKPYPGIWCGEEPILIREDWVKAWDELYRSYDRNDRWGARTACIGYGQTGIGNSVCLHYLLARCMEKKIPVVLGYSDTSSGTTLICDKGVFSVSISKIGCLEFLQKPIFLIDWSTGPACRALTTATKHRGAIFINHNLWSRSEMWQYLLKSCRIVAARLELNPDVEKIKCRLSEIRPHRSGLARSSQLARGVGLTDLDAARMGIIPDDVAQYWQEKSLRHEQYDPFLTFEALGAGIRRIIHGVHNETGNIIKDALGPINVRGFVPNLQDFDLAVCRGNVRYEWEQILVQQPERLLSDWPSCVHAFPTPSIRKIFVDGLLAHDGPLDHLMDMIKRDPRVYGPCYEALVLEHISRQGADITVFRASGTSPPLFLPSGLPLLHVEPHCGIPLNCDYVALLDPDFPSFDGFVFLASHQTIVFLRVSVWNRAHKGLGDGFDIIQQALGNQWSRYKKTFVFVEPELDTAERRARSWHDRMTKPDDPQVKVNFKQPPPWMYQCTLGALDVGKAEIAVNVAKKPVNEEEDW</sequence>
<proteinExistence type="predicted"/>
<organism evidence="2 3">
    <name type="scientific">Rhodotorula toruloides</name>
    <name type="common">Yeast</name>
    <name type="synonym">Rhodosporidium toruloides</name>
    <dbReference type="NCBI Taxonomy" id="5286"/>
    <lineage>
        <taxon>Eukaryota</taxon>
        <taxon>Fungi</taxon>
        <taxon>Dikarya</taxon>
        <taxon>Basidiomycota</taxon>
        <taxon>Pucciniomycotina</taxon>
        <taxon>Microbotryomycetes</taxon>
        <taxon>Sporidiobolales</taxon>
        <taxon>Sporidiobolaceae</taxon>
        <taxon>Rhodotorula</taxon>
    </lineage>
</organism>
<evidence type="ECO:0000313" key="2">
    <source>
        <dbReference type="EMBL" id="PRQ77615.1"/>
    </source>
</evidence>
<dbReference type="EMBL" id="LCTV02000001">
    <property type="protein sequence ID" value="PRQ77615.1"/>
    <property type="molecule type" value="Genomic_DNA"/>
</dbReference>
<feature type="region of interest" description="Disordered" evidence="1">
    <location>
        <begin position="1"/>
        <end position="21"/>
    </location>
</feature>
<comment type="caution">
    <text evidence="2">The sequence shown here is derived from an EMBL/GenBank/DDBJ whole genome shotgun (WGS) entry which is preliminary data.</text>
</comment>
<gene>
    <name evidence="2" type="ORF">AAT19DRAFT_8683</name>
</gene>
<dbReference type="Proteomes" id="UP000239560">
    <property type="component" value="Unassembled WGS sequence"/>
</dbReference>
<accession>A0A2T0AHX5</accession>
<protein>
    <submittedName>
        <fullName evidence="2">Uncharacterized protein</fullName>
    </submittedName>
</protein>
<dbReference type="AlphaFoldDB" id="A0A2T0AHX5"/>